<dbReference type="RefSeq" id="XP_032834560.1">
    <property type="nucleotide sequence ID" value="XM_032978669.1"/>
</dbReference>
<keyword evidence="10 13" id="KW-0675">Receptor</keyword>
<keyword evidence="9 11" id="KW-0472">Membrane</keyword>
<gene>
    <name evidence="13" type="primary">SRPRB</name>
</gene>
<feature type="transmembrane region" description="Helical" evidence="11">
    <location>
        <begin position="23"/>
        <end position="48"/>
    </location>
</feature>
<dbReference type="Pfam" id="PF09439">
    <property type="entry name" value="SRPRB"/>
    <property type="match status" value="1"/>
</dbReference>
<dbReference type="GO" id="GO:0005525">
    <property type="term" value="F:GTP binding"/>
    <property type="evidence" value="ECO:0007669"/>
    <property type="project" value="UniProtKB-KW"/>
</dbReference>
<evidence type="ECO:0000256" key="2">
    <source>
        <dbReference type="ARBA" id="ARBA00005619"/>
    </source>
</evidence>
<dbReference type="Proteomes" id="UP001318040">
    <property type="component" value="Chromosome 67"/>
</dbReference>
<dbReference type="PANTHER" id="PTHR11711">
    <property type="entry name" value="ADP RIBOSYLATION FACTOR-RELATED"/>
    <property type="match status" value="1"/>
</dbReference>
<evidence type="ECO:0000313" key="12">
    <source>
        <dbReference type="Proteomes" id="UP001318040"/>
    </source>
</evidence>
<protein>
    <recommendedName>
        <fullName evidence="3">Signal recognition particle receptor subunit beta</fullName>
    </recommendedName>
</protein>
<organism evidence="12 13">
    <name type="scientific">Petromyzon marinus</name>
    <name type="common">Sea lamprey</name>
    <dbReference type="NCBI Taxonomy" id="7757"/>
    <lineage>
        <taxon>Eukaryota</taxon>
        <taxon>Metazoa</taxon>
        <taxon>Chordata</taxon>
        <taxon>Craniata</taxon>
        <taxon>Vertebrata</taxon>
        <taxon>Cyclostomata</taxon>
        <taxon>Hyperoartia</taxon>
        <taxon>Petromyzontiformes</taxon>
        <taxon>Petromyzontidae</taxon>
        <taxon>Petromyzon</taxon>
    </lineage>
</organism>
<name>A0AAJ7XHI7_PETMA</name>
<comment type="similarity">
    <text evidence="2">Belongs to the SRP receptor beta subunit family.</text>
</comment>
<evidence type="ECO:0000256" key="9">
    <source>
        <dbReference type="ARBA" id="ARBA00023136"/>
    </source>
</evidence>
<evidence type="ECO:0000256" key="10">
    <source>
        <dbReference type="ARBA" id="ARBA00023170"/>
    </source>
</evidence>
<keyword evidence="4 11" id="KW-0812">Transmembrane</keyword>
<dbReference type="InterPro" id="IPR024156">
    <property type="entry name" value="Small_GTPase_ARF"/>
</dbReference>
<evidence type="ECO:0000256" key="5">
    <source>
        <dbReference type="ARBA" id="ARBA00022741"/>
    </source>
</evidence>
<keyword evidence="5" id="KW-0547">Nucleotide-binding</keyword>
<dbReference type="SUPFAM" id="SSF52540">
    <property type="entry name" value="P-loop containing nucleoside triphosphate hydrolases"/>
    <property type="match status" value="1"/>
</dbReference>
<dbReference type="CTD" id="58477"/>
<sequence length="265" mass="27336">MAGAVQAPWWSSWEAALLPPPPAAAAVTPLGLLVALLVLVLTLGALWFARRGREARRSVVLLLGPSNAGKTLMFIRLLTGTHRDTHMSFEVNSAPYQAAPNKGVVTLVDVPGHASVRVDAIERLKHGVRAVVVVVDSVAFQKEVKEVAETLYAVLTDKALSRPGTPVLIACNKQDIGLAKSASLIKMQLEKELTTLRVTQAAALSSTTGRGGGGGGGALGGGGPGGGRSAFSFSQLGAGGVEFTECDARSDGGLSSVVTWLAHLG</sequence>
<dbReference type="CDD" id="cd04105">
    <property type="entry name" value="SR_beta"/>
    <property type="match status" value="1"/>
</dbReference>
<keyword evidence="12" id="KW-1185">Reference proteome</keyword>
<reference evidence="13" key="1">
    <citation type="submission" date="2025-08" db="UniProtKB">
        <authorList>
            <consortium name="RefSeq"/>
        </authorList>
    </citation>
    <scope>IDENTIFICATION</scope>
    <source>
        <tissue evidence="13">Sperm</tissue>
    </source>
</reference>
<keyword evidence="8" id="KW-0342">GTP-binding</keyword>
<proteinExistence type="inferred from homology"/>
<dbReference type="Gene3D" id="3.40.50.300">
    <property type="entry name" value="P-loop containing nucleotide triphosphate hydrolases"/>
    <property type="match status" value="1"/>
</dbReference>
<evidence type="ECO:0000256" key="1">
    <source>
        <dbReference type="ARBA" id="ARBA00004389"/>
    </source>
</evidence>
<dbReference type="KEGG" id="pmrn:116956823"/>
<keyword evidence="7 11" id="KW-1133">Transmembrane helix</keyword>
<evidence type="ECO:0000256" key="7">
    <source>
        <dbReference type="ARBA" id="ARBA00022989"/>
    </source>
</evidence>
<dbReference type="AlphaFoldDB" id="A0AAJ7XHI7"/>
<accession>A0AAJ7XHI7</accession>
<dbReference type="GO" id="GO:0005789">
    <property type="term" value="C:endoplasmic reticulum membrane"/>
    <property type="evidence" value="ECO:0007669"/>
    <property type="project" value="UniProtKB-SubCell"/>
</dbReference>
<evidence type="ECO:0000256" key="4">
    <source>
        <dbReference type="ARBA" id="ARBA00022692"/>
    </source>
</evidence>
<evidence type="ECO:0000256" key="11">
    <source>
        <dbReference type="SAM" id="Phobius"/>
    </source>
</evidence>
<evidence type="ECO:0000256" key="6">
    <source>
        <dbReference type="ARBA" id="ARBA00022824"/>
    </source>
</evidence>
<keyword evidence="6" id="KW-0256">Endoplasmic reticulum</keyword>
<comment type="subcellular location">
    <subcellularLocation>
        <location evidence="1">Endoplasmic reticulum membrane</location>
        <topology evidence="1">Single-pass membrane protein</topology>
    </subcellularLocation>
</comment>
<evidence type="ECO:0000256" key="8">
    <source>
        <dbReference type="ARBA" id="ARBA00023134"/>
    </source>
</evidence>
<dbReference type="InterPro" id="IPR027417">
    <property type="entry name" value="P-loop_NTPase"/>
</dbReference>
<evidence type="ECO:0000256" key="3">
    <source>
        <dbReference type="ARBA" id="ARBA00020256"/>
    </source>
</evidence>
<dbReference type="InterPro" id="IPR019009">
    <property type="entry name" value="SRP_receptor_beta_su"/>
</dbReference>
<evidence type="ECO:0000313" key="13">
    <source>
        <dbReference type="RefSeq" id="XP_032834560.1"/>
    </source>
</evidence>